<evidence type="ECO:0000313" key="4">
    <source>
        <dbReference type="Proteomes" id="UP000248039"/>
    </source>
</evidence>
<keyword evidence="2" id="KW-0812">Transmembrane</keyword>
<evidence type="ECO:0000256" key="2">
    <source>
        <dbReference type="SAM" id="Phobius"/>
    </source>
</evidence>
<feature type="region of interest" description="Disordered" evidence="1">
    <location>
        <begin position="1"/>
        <end position="29"/>
    </location>
</feature>
<dbReference type="Pfam" id="PF09900">
    <property type="entry name" value="DUF2127"/>
    <property type="match status" value="1"/>
</dbReference>
<comment type="caution">
    <text evidence="3">The sequence shown here is derived from an EMBL/GenBank/DDBJ whole genome shotgun (WGS) entry which is preliminary data.</text>
</comment>
<feature type="transmembrane region" description="Helical" evidence="2">
    <location>
        <begin position="250"/>
        <end position="267"/>
    </location>
</feature>
<keyword evidence="2" id="KW-1133">Transmembrane helix</keyword>
<evidence type="ECO:0000313" key="3">
    <source>
        <dbReference type="EMBL" id="PYC81532.1"/>
    </source>
</evidence>
<feature type="compositionally biased region" description="Low complexity" evidence="1">
    <location>
        <begin position="1"/>
        <end position="11"/>
    </location>
</feature>
<keyword evidence="4" id="KW-1185">Reference proteome</keyword>
<dbReference type="AlphaFoldDB" id="A0A2V4NCW3"/>
<keyword evidence="2" id="KW-0472">Membrane</keyword>
<dbReference type="Proteomes" id="UP000248039">
    <property type="component" value="Unassembled WGS sequence"/>
</dbReference>
<accession>A0A2V4NCW3</accession>
<dbReference type="InterPro" id="IPR021125">
    <property type="entry name" value="DUF2127"/>
</dbReference>
<proteinExistence type="predicted"/>
<dbReference type="OrthoDB" id="572497at2"/>
<feature type="transmembrane region" description="Helical" evidence="2">
    <location>
        <begin position="196"/>
        <end position="219"/>
    </location>
</feature>
<name>A0A2V4NCW3_9ACTN</name>
<gene>
    <name evidence="3" type="ORF">C7C46_11150</name>
</gene>
<dbReference type="EMBL" id="PYBW01000035">
    <property type="protein sequence ID" value="PYC81532.1"/>
    <property type="molecule type" value="Genomic_DNA"/>
</dbReference>
<organism evidence="3 4">
    <name type="scientific">Streptomyces tateyamensis</name>
    <dbReference type="NCBI Taxonomy" id="565073"/>
    <lineage>
        <taxon>Bacteria</taxon>
        <taxon>Bacillati</taxon>
        <taxon>Actinomycetota</taxon>
        <taxon>Actinomycetes</taxon>
        <taxon>Kitasatosporales</taxon>
        <taxon>Streptomycetaceae</taxon>
        <taxon>Streptomyces</taxon>
    </lineage>
</organism>
<reference evidence="3 4" key="1">
    <citation type="submission" date="2018-03" db="EMBL/GenBank/DDBJ databases">
        <title>Bioinformatic expansion and discovery of thiopeptide antibiotics.</title>
        <authorList>
            <person name="Schwalen C.J."/>
            <person name="Hudson G.A."/>
            <person name="Mitchell D.A."/>
        </authorList>
    </citation>
    <scope>NUCLEOTIDE SEQUENCE [LARGE SCALE GENOMIC DNA]</scope>
    <source>
        <strain evidence="3 4">ATCC 21389</strain>
    </source>
</reference>
<sequence>MGAARPATTAGGPAGAGGHSRGGRSDGLAILLPHGPVAGQKPGGHTLFKHDWNRRTCARRGHLTYAPTEPALRERLHVATAAGEAWRCLRCGDFALGAPHGSGPADQAPLVPRGKALRDLFVLRFLAVERALRGVLGILVAWAVWRFANSQDAVHLLFDRNLTVFRPVADHFHWDLEHSSVVDTIRRTFDYKKTTLTYVAGGVLAYSLIELVEGVGLWLNKRWAEYLAVIATAAFLPLEGMELIHHVSPVKLVTIAVNVAAVLWILLSKRLFGLRGGHRAFEAQRHSASLLEVERAAVAAPSQTTAA</sequence>
<evidence type="ECO:0000256" key="1">
    <source>
        <dbReference type="SAM" id="MobiDB-lite"/>
    </source>
</evidence>
<protein>
    <submittedName>
        <fullName evidence="3">DUF2127 domain-containing protein</fullName>
    </submittedName>
</protein>